<reference evidence="2 3" key="1">
    <citation type="submission" date="2018-06" db="EMBL/GenBank/DDBJ databases">
        <authorList>
            <consortium name="Pathogen Informatics"/>
            <person name="Doyle S."/>
        </authorList>
    </citation>
    <scope>NUCLEOTIDE SEQUENCE [LARGE SCALE GENOMIC DNA]</scope>
    <source>
        <strain evidence="2 3">NCTC9854</strain>
    </source>
</reference>
<evidence type="ECO:0008006" key="4">
    <source>
        <dbReference type="Google" id="ProtNLM"/>
    </source>
</evidence>
<gene>
    <name evidence="2" type="ORF">NCTC9854_01786</name>
</gene>
<keyword evidence="1" id="KW-0472">Membrane</keyword>
<evidence type="ECO:0000313" key="3">
    <source>
        <dbReference type="Proteomes" id="UP000254773"/>
    </source>
</evidence>
<dbReference type="EMBL" id="UGWI01000001">
    <property type="protein sequence ID" value="SUF37513.1"/>
    <property type="molecule type" value="Genomic_DNA"/>
</dbReference>
<keyword evidence="1" id="KW-1133">Transmembrane helix</keyword>
<dbReference type="AlphaFoldDB" id="A0A379Q643"/>
<evidence type="ECO:0000256" key="1">
    <source>
        <dbReference type="SAM" id="Phobius"/>
    </source>
</evidence>
<evidence type="ECO:0000313" key="2">
    <source>
        <dbReference type="EMBL" id="SUF37513.1"/>
    </source>
</evidence>
<accession>A0A379Q643</accession>
<name>A0A379Q643_SALER</name>
<sequence length="53" mass="6155">MMAWWVNGLALLVSVTVFSFIGYFLFAVFITPLSYLITQFVATSWRKICSHYD</sequence>
<feature type="transmembrane region" description="Helical" evidence="1">
    <location>
        <begin position="12"/>
        <end position="37"/>
    </location>
</feature>
<keyword evidence="1" id="KW-0812">Transmembrane</keyword>
<organism evidence="2 3">
    <name type="scientific">Salmonella enterica</name>
    <name type="common">Salmonella choleraesuis</name>
    <dbReference type="NCBI Taxonomy" id="28901"/>
    <lineage>
        <taxon>Bacteria</taxon>
        <taxon>Pseudomonadati</taxon>
        <taxon>Pseudomonadota</taxon>
        <taxon>Gammaproteobacteria</taxon>
        <taxon>Enterobacterales</taxon>
        <taxon>Enterobacteriaceae</taxon>
        <taxon>Salmonella</taxon>
    </lineage>
</organism>
<dbReference type="Proteomes" id="UP000254773">
    <property type="component" value="Unassembled WGS sequence"/>
</dbReference>
<proteinExistence type="predicted"/>
<protein>
    <recommendedName>
        <fullName evidence="4">Inner membrane protein</fullName>
    </recommendedName>
</protein>